<accession>A0A7L3F2Y6</accession>
<dbReference type="Gene3D" id="3.10.360.10">
    <property type="entry name" value="Antimicrobial Peptide, Beta-defensin 2, Chain A"/>
    <property type="match status" value="1"/>
</dbReference>
<name>A0A7L3F2Y6_9GRUI</name>
<dbReference type="InterPro" id="IPR012573">
    <property type="entry name" value="Meleagrin/Cygnin"/>
</dbReference>
<protein>
    <submittedName>
        <fullName evidence="2">CYGN protein</fullName>
    </submittedName>
</protein>
<evidence type="ECO:0000256" key="1">
    <source>
        <dbReference type="SAM" id="SignalP"/>
    </source>
</evidence>
<comment type="caution">
    <text evidence="2">The sequence shown here is derived from an EMBL/GenBank/DDBJ whole genome shotgun (WGS) entry which is preliminary data.</text>
</comment>
<evidence type="ECO:0000313" key="3">
    <source>
        <dbReference type="Proteomes" id="UP000557426"/>
    </source>
</evidence>
<feature type="chain" id="PRO_5029549626" evidence="1">
    <location>
        <begin position="18"/>
        <end position="64"/>
    </location>
</feature>
<proteinExistence type="predicted"/>
<evidence type="ECO:0000313" key="2">
    <source>
        <dbReference type="EMBL" id="NXT74621.1"/>
    </source>
</evidence>
<feature type="signal peptide" evidence="1">
    <location>
        <begin position="1"/>
        <end position="17"/>
    </location>
</feature>
<dbReference type="Pfam" id="PF08189">
    <property type="entry name" value="Meleagrin"/>
    <property type="match status" value="1"/>
</dbReference>
<sequence>MKLLCLVFAVFLLVSLAVPGYGNVRKYCPKVGYCSDTCGKADVWSRSYDCKNFFCCLPPGYKGK</sequence>
<dbReference type="AlphaFoldDB" id="A0A7L3F2Y6"/>
<gene>
    <name evidence="2" type="primary">Cygn_1</name>
    <name evidence="2" type="ORF">ZAPATR_R05015</name>
</gene>
<dbReference type="EMBL" id="VZTU01004078">
    <property type="protein sequence ID" value="NXT74621.1"/>
    <property type="molecule type" value="Genomic_DNA"/>
</dbReference>
<feature type="non-terminal residue" evidence="2">
    <location>
        <position position="64"/>
    </location>
</feature>
<organism evidence="2 3">
    <name type="scientific">Zapornia atra</name>
    <name type="common">Henderson crake</name>
    <dbReference type="NCBI Taxonomy" id="2585822"/>
    <lineage>
        <taxon>Eukaryota</taxon>
        <taxon>Metazoa</taxon>
        <taxon>Chordata</taxon>
        <taxon>Craniata</taxon>
        <taxon>Vertebrata</taxon>
        <taxon>Euteleostomi</taxon>
        <taxon>Archelosauria</taxon>
        <taxon>Archosauria</taxon>
        <taxon>Dinosauria</taxon>
        <taxon>Saurischia</taxon>
        <taxon>Theropoda</taxon>
        <taxon>Coelurosauria</taxon>
        <taxon>Aves</taxon>
        <taxon>Neognathae</taxon>
        <taxon>Neoaves</taxon>
        <taxon>Gruiformes</taxon>
        <taxon>Rallidae</taxon>
        <taxon>Zapornia</taxon>
    </lineage>
</organism>
<dbReference type="Proteomes" id="UP000557426">
    <property type="component" value="Unassembled WGS sequence"/>
</dbReference>
<keyword evidence="1" id="KW-0732">Signal</keyword>
<keyword evidence="3" id="KW-1185">Reference proteome</keyword>
<feature type="non-terminal residue" evidence="2">
    <location>
        <position position="1"/>
    </location>
</feature>
<reference evidence="2 3" key="1">
    <citation type="submission" date="2019-09" db="EMBL/GenBank/DDBJ databases">
        <title>Bird 10,000 Genomes (B10K) Project - Family phase.</title>
        <authorList>
            <person name="Zhang G."/>
        </authorList>
    </citation>
    <scope>NUCLEOTIDE SEQUENCE [LARGE SCALE GENOMIC DNA]</scope>
    <source>
        <strain evidence="2">B10K-DU-011-47</strain>
        <tissue evidence="2">Mixed tissue sample</tissue>
    </source>
</reference>